<feature type="region of interest" description="Disordered" evidence="1">
    <location>
        <begin position="232"/>
        <end position="289"/>
    </location>
</feature>
<dbReference type="Pfam" id="PF01471">
    <property type="entry name" value="PG_binding_1"/>
    <property type="match status" value="1"/>
</dbReference>
<proteinExistence type="predicted"/>
<evidence type="ECO:0000256" key="1">
    <source>
        <dbReference type="SAM" id="MobiDB-lite"/>
    </source>
</evidence>
<dbReference type="EMBL" id="CP095749">
    <property type="protein sequence ID" value="WEB41505.1"/>
    <property type="molecule type" value="Genomic_DNA"/>
</dbReference>
<feature type="compositionally biased region" description="Basic and acidic residues" evidence="1">
    <location>
        <begin position="239"/>
        <end position="251"/>
    </location>
</feature>
<dbReference type="Gene3D" id="3.10.350.10">
    <property type="entry name" value="LysM domain"/>
    <property type="match status" value="1"/>
</dbReference>
<feature type="region of interest" description="Disordered" evidence="1">
    <location>
        <begin position="1"/>
        <end position="20"/>
    </location>
</feature>
<evidence type="ECO:0000313" key="3">
    <source>
        <dbReference type="EMBL" id="WEB41505.1"/>
    </source>
</evidence>
<protein>
    <submittedName>
        <fullName evidence="3">Peptidoglycan-binding protein</fullName>
    </submittedName>
</protein>
<dbReference type="RefSeq" id="WP_275308507.1">
    <property type="nucleotide sequence ID" value="NZ_CP095749.1"/>
</dbReference>
<dbReference type="Gene3D" id="1.10.101.10">
    <property type="entry name" value="PGBD-like superfamily/PGBD"/>
    <property type="match status" value="1"/>
</dbReference>
<dbReference type="InterPro" id="IPR047763">
    <property type="entry name" value="PG_bind_dom_phiBT1-type"/>
</dbReference>
<name>A0ABY8AC46_9ACTN</name>
<dbReference type="CDD" id="cd00118">
    <property type="entry name" value="LysM"/>
    <property type="match status" value="1"/>
</dbReference>
<dbReference type="InterPro" id="IPR036365">
    <property type="entry name" value="PGBD-like_sf"/>
</dbReference>
<gene>
    <name evidence="3" type="ORF">MOV08_21020</name>
</gene>
<dbReference type="SUPFAM" id="SSF47090">
    <property type="entry name" value="PGBD-like"/>
    <property type="match status" value="1"/>
</dbReference>
<dbReference type="InterPro" id="IPR036779">
    <property type="entry name" value="LysM_dom_sf"/>
</dbReference>
<dbReference type="Pfam" id="PF01476">
    <property type="entry name" value="LysM"/>
    <property type="match status" value="1"/>
</dbReference>
<reference evidence="3 4" key="1">
    <citation type="submission" date="2022-03" db="EMBL/GenBank/DDBJ databases">
        <title>Streptomyces yunnanensis P86,complete genome.</title>
        <authorList>
            <person name="Chen S."/>
            <person name="Zhang Q."/>
        </authorList>
    </citation>
    <scope>NUCLEOTIDE SEQUENCE [LARGE SCALE GENOMIC DNA]</scope>
    <source>
        <strain evidence="3 4">P86</strain>
    </source>
</reference>
<dbReference type="InterPro" id="IPR036366">
    <property type="entry name" value="PGBDSf"/>
</dbReference>
<dbReference type="InterPro" id="IPR018392">
    <property type="entry name" value="LysM"/>
</dbReference>
<evidence type="ECO:0000313" key="4">
    <source>
        <dbReference type="Proteomes" id="UP001218629"/>
    </source>
</evidence>
<dbReference type="SUPFAM" id="SSF54106">
    <property type="entry name" value="LysM domain"/>
    <property type="match status" value="1"/>
</dbReference>
<dbReference type="InterPro" id="IPR002477">
    <property type="entry name" value="Peptidoglycan-bd-like"/>
</dbReference>
<sequence>MGTTWIPGAERLGSGSIGGAMDAPGRPGRVVWHTTESGAGDQAFDSVAQYLIQIAAQPHLLYDPTTDRLGQFGPLDESARALRNDGASRTNRTGRVCIQIEVLARASRPFTAYWRPGPNFRSLMSAIRSWGIPDTFPMGDPARTAYAATNRNRTVWHAEGGHYGHCHVPGNDHWDPGAIDPAGLFKAAPGTGGNHARPSGPTWTVKAGQTLGAIAAAAGVSLGALLTANPQIRNPDVIHPGDRVTLPDRNDQGSAAPENSAKPRPPAKPDHPRNSQIGGKTYGPGARGGHITTVGQALVAHGFGRYYRVGPGPTWTDADTRAYAAWQRSLGFHGPDADGIPGPTSLRRLLGGGIHAKPQTAPPFPGRASVRYGARGPAVLKVDQALIRHGYGRHLTYGPSAYYGHTTYAGVKAFQRAQGWRGTDADGNVGPITWRRLMR</sequence>
<keyword evidence="4" id="KW-1185">Reference proteome</keyword>
<accession>A0ABY8AC46</accession>
<dbReference type="SMART" id="SM00257">
    <property type="entry name" value="LysM"/>
    <property type="match status" value="1"/>
</dbReference>
<dbReference type="NCBIfam" id="NF038080">
    <property type="entry name" value="PG_bind_siph"/>
    <property type="match status" value="2"/>
</dbReference>
<dbReference type="Proteomes" id="UP001218629">
    <property type="component" value="Chromosome"/>
</dbReference>
<evidence type="ECO:0000259" key="2">
    <source>
        <dbReference type="PROSITE" id="PS51782"/>
    </source>
</evidence>
<dbReference type="PROSITE" id="PS51782">
    <property type="entry name" value="LYSM"/>
    <property type="match status" value="1"/>
</dbReference>
<feature type="domain" description="LysM" evidence="2">
    <location>
        <begin position="201"/>
        <end position="246"/>
    </location>
</feature>
<organism evidence="3 4">
    <name type="scientific">Streptomyces yunnanensis</name>
    <dbReference type="NCBI Taxonomy" id="156453"/>
    <lineage>
        <taxon>Bacteria</taxon>
        <taxon>Bacillati</taxon>
        <taxon>Actinomycetota</taxon>
        <taxon>Actinomycetes</taxon>
        <taxon>Kitasatosporales</taxon>
        <taxon>Streptomycetaceae</taxon>
        <taxon>Streptomyces</taxon>
    </lineage>
</organism>